<proteinExistence type="predicted"/>
<organism evidence="2 3">
    <name type="scientific">Rurimicrobium arvi</name>
    <dbReference type="NCBI Taxonomy" id="2049916"/>
    <lineage>
        <taxon>Bacteria</taxon>
        <taxon>Pseudomonadati</taxon>
        <taxon>Bacteroidota</taxon>
        <taxon>Chitinophagia</taxon>
        <taxon>Chitinophagales</taxon>
        <taxon>Chitinophagaceae</taxon>
        <taxon>Rurimicrobium</taxon>
    </lineage>
</organism>
<accession>A0ABP8MH58</accession>
<dbReference type="InterPro" id="IPR011486">
    <property type="entry name" value="BBP2"/>
</dbReference>
<dbReference type="Proteomes" id="UP001501410">
    <property type="component" value="Unassembled WGS sequence"/>
</dbReference>
<evidence type="ECO:0008006" key="4">
    <source>
        <dbReference type="Google" id="ProtNLM"/>
    </source>
</evidence>
<keyword evidence="3" id="KW-1185">Reference proteome</keyword>
<protein>
    <recommendedName>
        <fullName evidence="4">Beta-barrel porin-2, OmpL-like. bbp2</fullName>
    </recommendedName>
</protein>
<name>A0ABP8MH58_9BACT</name>
<evidence type="ECO:0000313" key="3">
    <source>
        <dbReference type="Proteomes" id="UP001501410"/>
    </source>
</evidence>
<gene>
    <name evidence="2" type="ORF">GCM10023092_03800</name>
</gene>
<feature type="region of interest" description="Disordered" evidence="1">
    <location>
        <begin position="363"/>
        <end position="384"/>
    </location>
</feature>
<comment type="caution">
    <text evidence="2">The sequence shown here is derived from an EMBL/GenBank/DDBJ whole genome shotgun (WGS) entry which is preliminary data.</text>
</comment>
<reference evidence="3" key="1">
    <citation type="journal article" date="2019" name="Int. J. Syst. Evol. Microbiol.">
        <title>The Global Catalogue of Microorganisms (GCM) 10K type strain sequencing project: providing services to taxonomists for standard genome sequencing and annotation.</title>
        <authorList>
            <consortium name="The Broad Institute Genomics Platform"/>
            <consortium name="The Broad Institute Genome Sequencing Center for Infectious Disease"/>
            <person name="Wu L."/>
            <person name="Ma J."/>
        </authorList>
    </citation>
    <scope>NUCLEOTIDE SEQUENCE [LARGE SCALE GENOMIC DNA]</scope>
    <source>
        <strain evidence="3">JCM 31921</strain>
    </source>
</reference>
<sequence>MLGTVPLSSVYAFTIPYADTTAEHIPDSVQQEIIPFEGQDQTWQNGSDRRSESVLQTKYFTGSFMLDANYNYSFNNPIDNTVVGSTALARHNEVNIMYVGFGGDFNYKNARGRVMTQFGNRAIVVPRNDYSPYRGQYQLNDALRYLSEAYAGYHFVIGKVPVNVDAGLFMSYVGLNSYYQAENWEYQASFTSDNTPWFFNGMRVQIFPSTKLKIEPWIINGWQSYGKFNSMPGVGANITWCPTENIKLLTNDYYGTDAAMIPDRKRFHSDNSFLLRYYNRPASKGISRMAFSLTGDLGFEKGGGVNGFSNSDPSKGPAQYFLSAMFYSRIWFHQNKFAWTIGGGLMTNPGRYLVLYPTGDASPLPDPNNPTKTEGTHPFSANPGDQFKGWDCSTNLDWMPNQSLTVRMEFVHRQANVPYFAGHGGVTSPTGYTTTPLPAGWAPDLVKTENKIIFAVLFRL</sequence>
<evidence type="ECO:0000256" key="1">
    <source>
        <dbReference type="SAM" id="MobiDB-lite"/>
    </source>
</evidence>
<dbReference type="Pfam" id="PF07642">
    <property type="entry name" value="BBP2"/>
    <property type="match status" value="1"/>
</dbReference>
<dbReference type="EMBL" id="BAABEZ010000002">
    <property type="protein sequence ID" value="GAA4449500.1"/>
    <property type="molecule type" value="Genomic_DNA"/>
</dbReference>
<evidence type="ECO:0000313" key="2">
    <source>
        <dbReference type="EMBL" id="GAA4449500.1"/>
    </source>
</evidence>